<sequence>MKSILLLVHEDEGQDARLEAALCIARALDAHLNCIEVTPRTTIASELYVGLGETSMLAVGTDGDEANGVAVRDRLSREDVAWSWTEVQGDIANCAIAAARLADLVILNRTLDEHGVPDMPAIITKLLEHQCAPIVAVPPAQERFEFDRALVAWDGRSSAAAALRATVPLLALAKQIELFTVGDIAGGDVPAEEAMAYLAQYGLQAEIRRIRDGSSKLASLINAECERWHADYVVMGAFGRGAWRETFGGVTRSLLKTSPVPLILCH</sequence>
<name>A0A142VX77_9SPHN</name>
<comment type="similarity">
    <text evidence="1">Belongs to the universal stress protein A family.</text>
</comment>
<reference evidence="3 4" key="2">
    <citation type="journal article" date="2016" name="Genome Announc.">
        <title>Complete Genome Sequence of Sphingopyxis terrae Strain 203-1 (NBRC 111660), a Polyethylene Glycol Degrader.</title>
        <authorList>
            <person name="Ohtsubo Y."/>
            <person name="Nonoyama S."/>
            <person name="Nagata Y."/>
            <person name="Numata M."/>
            <person name="Tsuchikane K."/>
            <person name="Hosoyama A."/>
            <person name="Yamazoe A."/>
            <person name="Tsuda M."/>
            <person name="Fujita N."/>
            <person name="Kawai F."/>
        </authorList>
    </citation>
    <scope>NUCLEOTIDE SEQUENCE [LARGE SCALE GENOMIC DNA]</scope>
    <source>
        <strain evidence="3 4">203-1</strain>
    </source>
</reference>
<dbReference type="AlphaFoldDB" id="A0A142VX77"/>
<proteinExistence type="inferred from homology"/>
<feature type="domain" description="UspA" evidence="2">
    <location>
        <begin position="146"/>
        <end position="265"/>
    </location>
</feature>
<dbReference type="SUPFAM" id="SSF52402">
    <property type="entry name" value="Adenine nucleotide alpha hydrolases-like"/>
    <property type="match status" value="2"/>
</dbReference>
<organism evidence="3 4">
    <name type="scientific">Sphingopyxis terrae subsp. terrae NBRC 15098</name>
    <dbReference type="NCBI Taxonomy" id="1219058"/>
    <lineage>
        <taxon>Bacteria</taxon>
        <taxon>Pseudomonadati</taxon>
        <taxon>Pseudomonadota</taxon>
        <taxon>Alphaproteobacteria</taxon>
        <taxon>Sphingomonadales</taxon>
        <taxon>Sphingomonadaceae</taxon>
        <taxon>Sphingopyxis</taxon>
    </lineage>
</organism>
<dbReference type="Gene3D" id="3.40.50.12370">
    <property type="match status" value="1"/>
</dbReference>
<dbReference type="InterPro" id="IPR006015">
    <property type="entry name" value="Universal_stress_UspA"/>
</dbReference>
<dbReference type="PRINTS" id="PR01438">
    <property type="entry name" value="UNVRSLSTRESS"/>
</dbReference>
<gene>
    <name evidence="3" type="ORF">AOA14_07380</name>
</gene>
<accession>A0A142VX77</accession>
<evidence type="ECO:0000259" key="2">
    <source>
        <dbReference type="Pfam" id="PF00582"/>
    </source>
</evidence>
<reference evidence="4" key="1">
    <citation type="submission" date="2015-11" db="EMBL/GenBank/DDBJ databases">
        <title>Complete genome sequence of a polyethylene glycol-degrading strain Sphingopyxis terrae strain 203-1 (NBRC 15098).</title>
        <authorList>
            <person name="Yoshiyuki O."/>
            <person name="Shouta N."/>
            <person name="Nagata Y."/>
            <person name="Numata M."/>
            <person name="Tsuchikane K."/>
            <person name="Hosoyama A."/>
            <person name="Yamazoe A."/>
            <person name="Tsuda M."/>
            <person name="Fujita N."/>
            <person name="Kawai F."/>
        </authorList>
    </citation>
    <scope>NUCLEOTIDE SEQUENCE [LARGE SCALE GENOMIC DNA]</scope>
    <source>
        <strain evidence="4">203-1</strain>
    </source>
</reference>
<evidence type="ECO:0000313" key="4">
    <source>
        <dbReference type="Proteomes" id="UP000076234"/>
    </source>
</evidence>
<dbReference type="RefSeq" id="WP_062901315.1">
    <property type="nucleotide sequence ID" value="NZ_CP013342.1"/>
</dbReference>
<dbReference type="Pfam" id="PF00582">
    <property type="entry name" value="Usp"/>
    <property type="match status" value="1"/>
</dbReference>
<dbReference type="InterPro" id="IPR006016">
    <property type="entry name" value="UspA"/>
</dbReference>
<dbReference type="EMBL" id="CP013342">
    <property type="protein sequence ID" value="AMU94428.1"/>
    <property type="molecule type" value="Genomic_DNA"/>
</dbReference>
<evidence type="ECO:0000256" key="1">
    <source>
        <dbReference type="ARBA" id="ARBA00008791"/>
    </source>
</evidence>
<dbReference type="Proteomes" id="UP000076234">
    <property type="component" value="Chromosome"/>
</dbReference>
<evidence type="ECO:0000313" key="3">
    <source>
        <dbReference type="EMBL" id="AMU94428.1"/>
    </source>
</evidence>
<protein>
    <recommendedName>
        <fullName evidence="2">UspA domain-containing protein</fullName>
    </recommendedName>
</protein>
<dbReference type="STRING" id="1219058.AOA14_07380"/>
<dbReference type="KEGG" id="ster:AOA14_07380"/>